<evidence type="ECO:0000256" key="2">
    <source>
        <dbReference type="SAM" id="MobiDB-lite"/>
    </source>
</evidence>
<accession>A0A2G2YLC4</accession>
<comment type="similarity">
    <text evidence="1">Belongs to the FHY3/FAR1 family.</text>
</comment>
<dbReference type="PANTHER" id="PTHR31669:SF297">
    <property type="entry name" value="PROTEIN FAR1-RELATED SEQUENCE"/>
    <property type="match status" value="1"/>
</dbReference>
<keyword evidence="1" id="KW-0862">Zinc</keyword>
<dbReference type="Gramene" id="PHT70546">
    <property type="protein sequence ID" value="PHT70546"/>
    <property type="gene ID" value="T459_25650"/>
</dbReference>
<comment type="function">
    <text evidence="1">Putative transcription activator involved in regulating light control of development.</text>
</comment>
<reference evidence="3 4" key="1">
    <citation type="journal article" date="2014" name="Nat. Genet.">
        <title>Genome sequence of the hot pepper provides insights into the evolution of pungency in Capsicum species.</title>
        <authorList>
            <person name="Kim S."/>
            <person name="Park M."/>
            <person name="Yeom S.I."/>
            <person name="Kim Y.M."/>
            <person name="Lee J.M."/>
            <person name="Lee H.A."/>
            <person name="Seo E."/>
            <person name="Choi J."/>
            <person name="Cheong K."/>
            <person name="Kim K.T."/>
            <person name="Jung K."/>
            <person name="Lee G.W."/>
            <person name="Oh S.K."/>
            <person name="Bae C."/>
            <person name="Kim S.B."/>
            <person name="Lee H.Y."/>
            <person name="Kim S.Y."/>
            <person name="Kim M.S."/>
            <person name="Kang B.C."/>
            <person name="Jo Y.D."/>
            <person name="Yang H.B."/>
            <person name="Jeong H.J."/>
            <person name="Kang W.H."/>
            <person name="Kwon J.K."/>
            <person name="Shin C."/>
            <person name="Lim J.Y."/>
            <person name="Park J.H."/>
            <person name="Huh J.H."/>
            <person name="Kim J.S."/>
            <person name="Kim B.D."/>
            <person name="Cohen O."/>
            <person name="Paran I."/>
            <person name="Suh M.C."/>
            <person name="Lee S.B."/>
            <person name="Kim Y.K."/>
            <person name="Shin Y."/>
            <person name="Noh S.J."/>
            <person name="Park J."/>
            <person name="Seo Y.S."/>
            <person name="Kwon S.Y."/>
            <person name="Kim H.A."/>
            <person name="Park J.M."/>
            <person name="Kim H.J."/>
            <person name="Choi S.B."/>
            <person name="Bosland P.W."/>
            <person name="Reeves G."/>
            <person name="Jo S.H."/>
            <person name="Lee B.W."/>
            <person name="Cho H.T."/>
            <person name="Choi H.S."/>
            <person name="Lee M.S."/>
            <person name="Yu Y."/>
            <person name="Do Choi Y."/>
            <person name="Park B.S."/>
            <person name="van Deynze A."/>
            <person name="Ashrafi H."/>
            <person name="Hill T."/>
            <person name="Kim W.T."/>
            <person name="Pai H.S."/>
            <person name="Ahn H.K."/>
            <person name="Yeam I."/>
            <person name="Giovannoni J.J."/>
            <person name="Rose J.K."/>
            <person name="Sorensen I."/>
            <person name="Lee S.J."/>
            <person name="Kim R.W."/>
            <person name="Choi I.Y."/>
            <person name="Choi B.S."/>
            <person name="Lim J.S."/>
            <person name="Lee Y.H."/>
            <person name="Choi D."/>
        </authorList>
    </citation>
    <scope>NUCLEOTIDE SEQUENCE [LARGE SCALE GENOMIC DNA]</scope>
    <source>
        <strain evidence="4">cv. CM334</strain>
    </source>
</reference>
<dbReference type="GO" id="GO:0005634">
    <property type="term" value="C:nucleus"/>
    <property type="evidence" value="ECO:0007669"/>
    <property type="project" value="UniProtKB-SubCell"/>
</dbReference>
<dbReference type="AlphaFoldDB" id="A0A2G2YLC4"/>
<dbReference type="InterPro" id="IPR031052">
    <property type="entry name" value="FHY3/FAR1"/>
</dbReference>
<evidence type="ECO:0000256" key="1">
    <source>
        <dbReference type="RuleBase" id="RU367018"/>
    </source>
</evidence>
<dbReference type="EMBL" id="AYRZ02000010">
    <property type="protein sequence ID" value="PHT70546.1"/>
    <property type="molecule type" value="Genomic_DNA"/>
</dbReference>
<feature type="region of interest" description="Disordered" evidence="2">
    <location>
        <begin position="115"/>
        <end position="156"/>
    </location>
</feature>
<keyword evidence="1" id="KW-0863">Zinc-finger</keyword>
<evidence type="ECO:0000313" key="3">
    <source>
        <dbReference type="EMBL" id="PHT70546.1"/>
    </source>
</evidence>
<dbReference type="Proteomes" id="UP000222542">
    <property type="component" value="Unassembled WGS sequence"/>
</dbReference>
<name>A0A2G2YLC4_CAPAN</name>
<evidence type="ECO:0000313" key="4">
    <source>
        <dbReference type="Proteomes" id="UP000222542"/>
    </source>
</evidence>
<feature type="compositionally biased region" description="Polar residues" evidence="2">
    <location>
        <begin position="115"/>
        <end position="128"/>
    </location>
</feature>
<gene>
    <name evidence="3" type="ORF">T459_25650</name>
</gene>
<keyword evidence="4" id="KW-1185">Reference proteome</keyword>
<proteinExistence type="inferred from homology"/>
<sequence length="156" mass="17942">MMSTQRYESMHAFFDGYISGRSSQKQFVKQYEVALRFKYEKEMESQTSARKQLVRPTTAFDWDMQIYDHYTHAIYDFFRVHVARLPHCEIERHDDFDAVEGVELELQLVSCNNDGDPTAVEQGSNVDAQSDDENEGGSTIVEAVEVEGEEGRKSPT</sequence>
<reference evidence="3 4" key="2">
    <citation type="journal article" date="2017" name="Genome Biol.">
        <title>New reference genome sequences of hot pepper reveal the massive evolution of plant disease-resistance genes by retroduplication.</title>
        <authorList>
            <person name="Kim S."/>
            <person name="Park J."/>
            <person name="Yeom S.I."/>
            <person name="Kim Y.M."/>
            <person name="Seo E."/>
            <person name="Kim K.T."/>
            <person name="Kim M.S."/>
            <person name="Lee J.M."/>
            <person name="Cheong K."/>
            <person name="Shin H.S."/>
            <person name="Kim S.B."/>
            <person name="Han K."/>
            <person name="Lee J."/>
            <person name="Park M."/>
            <person name="Lee H.A."/>
            <person name="Lee H.Y."/>
            <person name="Lee Y."/>
            <person name="Oh S."/>
            <person name="Lee J.H."/>
            <person name="Choi E."/>
            <person name="Choi E."/>
            <person name="Lee S.E."/>
            <person name="Jeon J."/>
            <person name="Kim H."/>
            <person name="Choi G."/>
            <person name="Song H."/>
            <person name="Lee J."/>
            <person name="Lee S.C."/>
            <person name="Kwon J.K."/>
            <person name="Lee H.Y."/>
            <person name="Koo N."/>
            <person name="Hong Y."/>
            <person name="Kim R.W."/>
            <person name="Kang W.H."/>
            <person name="Huh J.H."/>
            <person name="Kang B.C."/>
            <person name="Yang T.J."/>
            <person name="Lee Y.H."/>
            <person name="Bennetzen J.L."/>
            <person name="Choi D."/>
        </authorList>
    </citation>
    <scope>NUCLEOTIDE SEQUENCE [LARGE SCALE GENOMIC DNA]</scope>
    <source>
        <strain evidence="4">cv. CM334</strain>
    </source>
</reference>
<keyword evidence="1" id="KW-0539">Nucleus</keyword>
<comment type="caution">
    <text evidence="3">The sequence shown here is derived from an EMBL/GenBank/DDBJ whole genome shotgun (WGS) entry which is preliminary data.</text>
</comment>
<dbReference type="OMA" id="CEIERHD"/>
<dbReference type="PANTHER" id="PTHR31669">
    <property type="entry name" value="PROTEIN FAR1-RELATED SEQUENCE 10-RELATED"/>
    <property type="match status" value="1"/>
</dbReference>
<organism evidence="3 4">
    <name type="scientific">Capsicum annuum</name>
    <name type="common">Capsicum pepper</name>
    <dbReference type="NCBI Taxonomy" id="4072"/>
    <lineage>
        <taxon>Eukaryota</taxon>
        <taxon>Viridiplantae</taxon>
        <taxon>Streptophyta</taxon>
        <taxon>Embryophyta</taxon>
        <taxon>Tracheophyta</taxon>
        <taxon>Spermatophyta</taxon>
        <taxon>Magnoliopsida</taxon>
        <taxon>eudicotyledons</taxon>
        <taxon>Gunneridae</taxon>
        <taxon>Pentapetalae</taxon>
        <taxon>asterids</taxon>
        <taxon>lamiids</taxon>
        <taxon>Solanales</taxon>
        <taxon>Solanaceae</taxon>
        <taxon>Solanoideae</taxon>
        <taxon>Capsiceae</taxon>
        <taxon>Capsicum</taxon>
    </lineage>
</organism>
<comment type="subcellular location">
    <subcellularLocation>
        <location evidence="1">Nucleus</location>
    </subcellularLocation>
</comment>
<dbReference type="GO" id="GO:0006355">
    <property type="term" value="P:regulation of DNA-templated transcription"/>
    <property type="evidence" value="ECO:0007669"/>
    <property type="project" value="UniProtKB-UniRule"/>
</dbReference>
<protein>
    <recommendedName>
        <fullName evidence="1">Protein FAR1-RELATED SEQUENCE</fullName>
    </recommendedName>
</protein>
<keyword evidence="1" id="KW-0479">Metal-binding</keyword>
<dbReference type="GO" id="GO:0008270">
    <property type="term" value="F:zinc ion binding"/>
    <property type="evidence" value="ECO:0007669"/>
    <property type="project" value="UniProtKB-UniRule"/>
</dbReference>